<comment type="similarity">
    <text evidence="2 5">Belongs to the trans-sulfuration enzymes family.</text>
</comment>
<dbReference type="InterPro" id="IPR000277">
    <property type="entry name" value="Cys/Met-Metab_PyrdxlP-dep_enz"/>
</dbReference>
<gene>
    <name evidence="6" type="ORF">ABVT11_06610</name>
</gene>
<evidence type="ECO:0000256" key="4">
    <source>
        <dbReference type="ARBA" id="ARBA00022898"/>
    </source>
</evidence>
<dbReference type="PIRSF" id="PIRSF001434">
    <property type="entry name" value="CGS"/>
    <property type="match status" value="1"/>
</dbReference>
<dbReference type="RefSeq" id="WP_345925384.1">
    <property type="nucleotide sequence ID" value="NZ_JBDIVF010000002.1"/>
</dbReference>
<dbReference type="CDD" id="cd00614">
    <property type="entry name" value="CGS_like"/>
    <property type="match status" value="1"/>
</dbReference>
<evidence type="ECO:0000313" key="7">
    <source>
        <dbReference type="Proteomes" id="UP001548590"/>
    </source>
</evidence>
<comment type="cofactor">
    <cofactor evidence="1 5">
        <name>pyridoxal 5'-phosphate</name>
        <dbReference type="ChEBI" id="CHEBI:597326"/>
    </cofactor>
</comment>
<name>A0ABV2CNK5_9RHOO</name>
<protein>
    <submittedName>
        <fullName evidence="6">Cystathionine gamma-synthase family protein</fullName>
    </submittedName>
</protein>
<dbReference type="Gene3D" id="3.40.640.10">
    <property type="entry name" value="Type I PLP-dependent aspartate aminotransferase-like (Major domain)"/>
    <property type="match status" value="1"/>
</dbReference>
<keyword evidence="3" id="KW-0808">Transferase</keyword>
<dbReference type="Proteomes" id="UP001548590">
    <property type="component" value="Unassembled WGS sequence"/>
</dbReference>
<dbReference type="InterPro" id="IPR006235">
    <property type="entry name" value="OAc-hSer/O-AcSer_sulfhydrylase"/>
</dbReference>
<dbReference type="InterPro" id="IPR015422">
    <property type="entry name" value="PyrdxlP-dep_Trfase_small"/>
</dbReference>
<accession>A0ABV2CNK5</accession>
<evidence type="ECO:0000256" key="3">
    <source>
        <dbReference type="ARBA" id="ARBA00022679"/>
    </source>
</evidence>
<sequence>MSTKGFTTRILHSDRAIGVEHGSLHKPVHNSITFEHETAADIAAVFQGKKAGYTYGRQVNPTVVALEKKLSLMEGGLATTCFATGMAAISATLLSLLKAGDHLVSSSFLFGNTNSVFNTLKNYGIEVSFVDATDVANVAAALQPNTRAVFVETIANPCTQIADLAAIGKLCGEQGLLYIVDNTMTSPWCFQPKAVGAGLVINSLSKYIGGHGNALGGSVTETGVFDWANFPNIIDAYKTGAAQNWGLLQIKKKGLRDMGATLAPESAHHIAIGAETLSLRQERSAANAAKLATWFAAHPAIARVFHPSLEAHPQHGRAQGLFRHFGALMAIELKPEVDCFRFLDALELAVLASNLGDNRTLVIPVAHTIYAEMGPVRRAEMGISDGTVRISVGIEDIDDLLADFGQALASAG</sequence>
<evidence type="ECO:0000256" key="1">
    <source>
        <dbReference type="ARBA" id="ARBA00001933"/>
    </source>
</evidence>
<evidence type="ECO:0000313" key="6">
    <source>
        <dbReference type="EMBL" id="MET1489493.1"/>
    </source>
</evidence>
<evidence type="ECO:0000256" key="2">
    <source>
        <dbReference type="ARBA" id="ARBA00009077"/>
    </source>
</evidence>
<dbReference type="InterPro" id="IPR015424">
    <property type="entry name" value="PyrdxlP-dep_Trfase"/>
</dbReference>
<dbReference type="Pfam" id="PF01053">
    <property type="entry name" value="Cys_Met_Meta_PP"/>
    <property type="match status" value="1"/>
</dbReference>
<dbReference type="PANTHER" id="PTHR43797:SF2">
    <property type="entry name" value="HOMOCYSTEINE_CYSTEINE SYNTHASE"/>
    <property type="match status" value="1"/>
</dbReference>
<keyword evidence="7" id="KW-1185">Reference proteome</keyword>
<dbReference type="InterPro" id="IPR015421">
    <property type="entry name" value="PyrdxlP-dep_Trfase_major"/>
</dbReference>
<keyword evidence="4 5" id="KW-0663">Pyridoxal phosphate</keyword>
<dbReference type="Gene3D" id="3.90.1150.10">
    <property type="entry name" value="Aspartate Aminotransferase, domain 1"/>
    <property type="match status" value="1"/>
</dbReference>
<comment type="caution">
    <text evidence="6">The sequence shown here is derived from an EMBL/GenBank/DDBJ whole genome shotgun (WGS) entry which is preliminary data.</text>
</comment>
<dbReference type="NCBIfam" id="NF004609">
    <property type="entry name" value="PRK05939.1"/>
    <property type="match status" value="1"/>
</dbReference>
<organism evidence="6 7">
    <name type="scientific">Uliginosibacterium paludis</name>
    <dbReference type="NCBI Taxonomy" id="1615952"/>
    <lineage>
        <taxon>Bacteria</taxon>
        <taxon>Pseudomonadati</taxon>
        <taxon>Pseudomonadota</taxon>
        <taxon>Betaproteobacteria</taxon>
        <taxon>Rhodocyclales</taxon>
        <taxon>Zoogloeaceae</taxon>
        <taxon>Uliginosibacterium</taxon>
    </lineage>
</organism>
<dbReference type="PANTHER" id="PTHR43797">
    <property type="entry name" value="HOMOCYSTEINE/CYSTEINE SYNTHASE"/>
    <property type="match status" value="1"/>
</dbReference>
<dbReference type="EMBL" id="JBEWLZ010000003">
    <property type="protein sequence ID" value="MET1489493.1"/>
    <property type="molecule type" value="Genomic_DNA"/>
</dbReference>
<proteinExistence type="inferred from homology"/>
<evidence type="ECO:0000256" key="5">
    <source>
        <dbReference type="RuleBase" id="RU362118"/>
    </source>
</evidence>
<reference evidence="6 7" key="1">
    <citation type="submission" date="2024-07" db="EMBL/GenBank/DDBJ databases">
        <title>Uliginosibacterium paludis KCTC:42655.</title>
        <authorList>
            <person name="Kim M.K."/>
        </authorList>
    </citation>
    <scope>NUCLEOTIDE SEQUENCE [LARGE SCALE GENOMIC DNA]</scope>
    <source>
        <strain evidence="6 7">KCTC 42655</strain>
    </source>
</reference>
<dbReference type="SUPFAM" id="SSF53383">
    <property type="entry name" value="PLP-dependent transferases"/>
    <property type="match status" value="1"/>
</dbReference>